<dbReference type="AlphaFoldDB" id="A0AAW0E171"/>
<evidence type="ECO:0000256" key="1">
    <source>
        <dbReference type="SAM" id="MobiDB-lite"/>
    </source>
</evidence>
<feature type="region of interest" description="Disordered" evidence="1">
    <location>
        <begin position="315"/>
        <end position="335"/>
    </location>
</feature>
<evidence type="ECO:0000313" key="2">
    <source>
        <dbReference type="EMBL" id="KAK7057271.1"/>
    </source>
</evidence>
<organism evidence="2 3">
    <name type="scientific">Favolaschia claudopus</name>
    <dbReference type="NCBI Taxonomy" id="2862362"/>
    <lineage>
        <taxon>Eukaryota</taxon>
        <taxon>Fungi</taxon>
        <taxon>Dikarya</taxon>
        <taxon>Basidiomycota</taxon>
        <taxon>Agaricomycotina</taxon>
        <taxon>Agaricomycetes</taxon>
        <taxon>Agaricomycetidae</taxon>
        <taxon>Agaricales</taxon>
        <taxon>Marasmiineae</taxon>
        <taxon>Mycenaceae</taxon>
        <taxon>Favolaschia</taxon>
    </lineage>
</organism>
<keyword evidence="3" id="KW-1185">Reference proteome</keyword>
<dbReference type="Proteomes" id="UP001362999">
    <property type="component" value="Unassembled WGS sequence"/>
</dbReference>
<dbReference type="EMBL" id="JAWWNJ010000004">
    <property type="protein sequence ID" value="KAK7057271.1"/>
    <property type="molecule type" value="Genomic_DNA"/>
</dbReference>
<name>A0AAW0E171_9AGAR</name>
<feature type="compositionally biased region" description="Pro residues" evidence="1">
    <location>
        <begin position="268"/>
        <end position="295"/>
    </location>
</feature>
<reference evidence="2 3" key="1">
    <citation type="journal article" date="2024" name="J Genomics">
        <title>Draft genome sequencing and assembly of Favolaschia claudopus CIRM-BRFM 2984 isolated from oak limbs.</title>
        <authorList>
            <person name="Navarro D."/>
            <person name="Drula E."/>
            <person name="Chaduli D."/>
            <person name="Cazenave R."/>
            <person name="Ahrendt S."/>
            <person name="Wang J."/>
            <person name="Lipzen A."/>
            <person name="Daum C."/>
            <person name="Barry K."/>
            <person name="Grigoriev I.V."/>
            <person name="Favel A."/>
            <person name="Rosso M.N."/>
            <person name="Martin F."/>
        </authorList>
    </citation>
    <scope>NUCLEOTIDE SEQUENCE [LARGE SCALE GENOMIC DNA]</scope>
    <source>
        <strain evidence="2 3">CIRM-BRFM 2984</strain>
    </source>
</reference>
<feature type="compositionally biased region" description="Basic and acidic residues" evidence="1">
    <location>
        <begin position="25"/>
        <end position="50"/>
    </location>
</feature>
<accession>A0AAW0E171</accession>
<feature type="region of interest" description="Disordered" evidence="1">
    <location>
        <begin position="165"/>
        <end position="302"/>
    </location>
</feature>
<gene>
    <name evidence="2" type="ORF">R3P38DRAFT_2840322</name>
</gene>
<proteinExistence type="predicted"/>
<feature type="compositionally biased region" description="Acidic residues" evidence="1">
    <location>
        <begin position="95"/>
        <end position="114"/>
    </location>
</feature>
<comment type="caution">
    <text evidence="2">The sequence shown here is derived from an EMBL/GenBank/DDBJ whole genome shotgun (WGS) entry which is preliminary data.</text>
</comment>
<protein>
    <submittedName>
        <fullName evidence="2">Uncharacterized protein</fullName>
    </submittedName>
</protein>
<sequence>MALEPLEGTRLPLPPSPQDEQDLSGAHRWDDDEEQHLDPSGKSTKQDSLEHAPLADGDAEPRQTKRKGKAREVYPEEDDVSANATLNGSTLDRYPEDDEDDEEPEYPPVAEDETETRRIQENLKRWEVAERMKRKAARESTTLDAPPPTLISNLTWRASLLWSGKKAPAPRDNDPSLGAHTALNSHDEVDVVPLDSIAVTPTPSPTHSESSNPFANPTNPFSDAEAVMSPSNDPPPPTPQMEKDDAIALQPQRPAMLAASSSMSIRRPPTPKPLGLPPPRAPPPPLAQNSPPPVAVVPNEQDEPKVRWWHDWLCGFGEGPDRGGDQQAGRTNPNE</sequence>
<evidence type="ECO:0000313" key="3">
    <source>
        <dbReference type="Proteomes" id="UP001362999"/>
    </source>
</evidence>
<feature type="region of interest" description="Disordered" evidence="1">
    <location>
        <begin position="1"/>
        <end position="122"/>
    </location>
</feature>